<sequence>MKKLLSEQHPDLESIPCSIETALNIIGGKWSFLVLKELYSGTKRYSELQRALPKVSPKALSNTLRHLESNGVVERTVYPTVPVTVEYSLTEKGIDFHSVLVAMKHWGAKWT</sequence>
<name>T0DTZ3_ALIAG</name>
<accession>A0A9E6ZKH7</accession>
<dbReference type="eggNOG" id="COG1733">
    <property type="taxonomic scope" value="Bacteria"/>
</dbReference>
<dbReference type="PROSITE" id="PS51118">
    <property type="entry name" value="HTH_HXLR"/>
    <property type="match status" value="1"/>
</dbReference>
<dbReference type="Pfam" id="PF01638">
    <property type="entry name" value="HxlR"/>
    <property type="match status" value="1"/>
</dbReference>
<evidence type="ECO:0000313" key="4">
    <source>
        <dbReference type="EMBL" id="UNO49141.1"/>
    </source>
</evidence>
<evidence type="ECO:0000256" key="3">
    <source>
        <dbReference type="ARBA" id="ARBA00023163"/>
    </source>
</evidence>
<dbReference type="Proteomes" id="UP000829401">
    <property type="component" value="Chromosome"/>
</dbReference>
<evidence type="ECO:0000256" key="1">
    <source>
        <dbReference type="ARBA" id="ARBA00023015"/>
    </source>
</evidence>
<dbReference type="InterPro" id="IPR036388">
    <property type="entry name" value="WH-like_DNA-bd_sf"/>
</dbReference>
<dbReference type="PANTHER" id="PTHR33204">
    <property type="entry name" value="TRANSCRIPTIONAL REGULATOR, MARR FAMILY"/>
    <property type="match status" value="1"/>
</dbReference>
<keyword evidence="2" id="KW-0238">DNA-binding</keyword>
<dbReference type="PANTHER" id="PTHR33204:SF18">
    <property type="entry name" value="TRANSCRIPTIONAL REGULATORY PROTEIN"/>
    <property type="match status" value="1"/>
</dbReference>
<dbReference type="AlphaFoldDB" id="T0DTZ3"/>
<proteinExistence type="predicted"/>
<keyword evidence="5" id="KW-1185">Reference proteome</keyword>
<dbReference type="EMBL" id="CP080467">
    <property type="protein sequence ID" value="UNO49141.1"/>
    <property type="molecule type" value="Genomic_DNA"/>
</dbReference>
<dbReference type="InterPro" id="IPR036390">
    <property type="entry name" value="WH_DNA-bd_sf"/>
</dbReference>
<organism evidence="4 5">
    <name type="scientific">Alicyclobacillus acidoterrestris (strain ATCC 49025 / DSM 3922 / CIP 106132 / NCIMB 13137 / GD3B)</name>
    <dbReference type="NCBI Taxonomy" id="1356854"/>
    <lineage>
        <taxon>Bacteria</taxon>
        <taxon>Bacillati</taxon>
        <taxon>Bacillota</taxon>
        <taxon>Bacilli</taxon>
        <taxon>Bacillales</taxon>
        <taxon>Alicyclobacillaceae</taxon>
        <taxon>Alicyclobacillus</taxon>
    </lineage>
</organism>
<dbReference type="SUPFAM" id="SSF46785">
    <property type="entry name" value="Winged helix' DNA-binding domain"/>
    <property type="match status" value="1"/>
</dbReference>
<protein>
    <submittedName>
        <fullName evidence="4">Helix-turn-helix transcriptional regulator</fullName>
    </submittedName>
</protein>
<dbReference type="KEGG" id="aaco:K1I37_00805"/>
<keyword evidence="3" id="KW-0804">Transcription</keyword>
<keyword evidence="1" id="KW-0805">Transcription regulation</keyword>
<dbReference type="GO" id="GO:0003677">
    <property type="term" value="F:DNA binding"/>
    <property type="evidence" value="ECO:0007669"/>
    <property type="project" value="UniProtKB-KW"/>
</dbReference>
<dbReference type="OrthoDB" id="9791143at2"/>
<dbReference type="InterPro" id="IPR002577">
    <property type="entry name" value="HTH_HxlR"/>
</dbReference>
<reference evidence="5" key="1">
    <citation type="journal article" date="2022" name="G3 (Bethesda)">
        <title>Unveiling the complete genome sequence of Alicyclobacillus acidoterrestris DSM 3922T, a taint-producing strain.</title>
        <authorList>
            <person name="Leonardo I.C."/>
            <person name="Barreto Crespo M.T."/>
            <person name="Gaspar F.B."/>
        </authorList>
    </citation>
    <scope>NUCLEOTIDE SEQUENCE [LARGE SCALE GENOMIC DNA]</scope>
    <source>
        <strain evidence="5">DSM 3922</strain>
    </source>
</reference>
<gene>
    <name evidence="4" type="ORF">K1I37_00805</name>
</gene>
<dbReference type="Gene3D" id="1.10.10.10">
    <property type="entry name" value="Winged helix-like DNA-binding domain superfamily/Winged helix DNA-binding domain"/>
    <property type="match status" value="1"/>
</dbReference>
<dbReference type="RefSeq" id="WP_021294941.1">
    <property type="nucleotide sequence ID" value="NZ_AURB01000024.1"/>
</dbReference>
<evidence type="ECO:0000313" key="5">
    <source>
        <dbReference type="Proteomes" id="UP000829401"/>
    </source>
</evidence>
<evidence type="ECO:0000256" key="2">
    <source>
        <dbReference type="ARBA" id="ARBA00023125"/>
    </source>
</evidence>
<accession>T0DTZ3</accession>